<keyword evidence="6" id="KW-1185">Reference proteome</keyword>
<dbReference type="EMBL" id="CP115611">
    <property type="protein sequence ID" value="WBW72904.1"/>
    <property type="molecule type" value="Genomic_DNA"/>
</dbReference>
<sequence length="123" mass="14376">MEQIPVLAQDQHNLNEFSVLHSRRAVQELELKDIRTQVEDVVDAKNECELLDEDDVDQIPLIKIGDAFFQVSLDTLTEELEESESKLEKQSEQLDSHMEMDHSRIQELKNLLYAKFHDQINLD</sequence>
<dbReference type="Proteomes" id="UP001212411">
    <property type="component" value="Chromosome 1"/>
</dbReference>
<feature type="coiled-coil region" evidence="4">
    <location>
        <begin position="73"/>
        <end position="100"/>
    </location>
</feature>
<dbReference type="InterPro" id="IPR016661">
    <property type="entry name" value="PFDN4"/>
</dbReference>
<dbReference type="Pfam" id="PF01920">
    <property type="entry name" value="Prefoldin_2"/>
    <property type="match status" value="1"/>
</dbReference>
<organism evidence="5 6">
    <name type="scientific">Schizosaccharomyces osmophilus</name>
    <dbReference type="NCBI Taxonomy" id="2545709"/>
    <lineage>
        <taxon>Eukaryota</taxon>
        <taxon>Fungi</taxon>
        <taxon>Dikarya</taxon>
        <taxon>Ascomycota</taxon>
        <taxon>Taphrinomycotina</taxon>
        <taxon>Schizosaccharomycetes</taxon>
        <taxon>Schizosaccharomycetales</taxon>
        <taxon>Schizosaccharomycetaceae</taxon>
        <taxon>Schizosaccharomyces</taxon>
    </lineage>
</organism>
<dbReference type="GO" id="GO:0005737">
    <property type="term" value="C:cytoplasm"/>
    <property type="evidence" value="ECO:0007669"/>
    <property type="project" value="TreeGrafter"/>
</dbReference>
<reference evidence="5 6" key="1">
    <citation type="journal article" date="2023" name="G3 (Bethesda)">
        <title>A high-quality reference genome for the fission yeast Schizosaccharomyces osmophilus.</title>
        <authorList>
            <person name="Jia G.S."/>
            <person name="Zhang W.C."/>
            <person name="Liang Y."/>
            <person name="Liu X.H."/>
            <person name="Rhind N."/>
            <person name="Pidoux A."/>
            <person name="Brysch-Herzberg M."/>
            <person name="Du L.L."/>
        </authorList>
    </citation>
    <scope>NUCLEOTIDE SEQUENCE [LARGE SCALE GENOMIC DNA]</scope>
    <source>
        <strain evidence="5 6">CBS 15793</strain>
    </source>
</reference>
<evidence type="ECO:0000256" key="4">
    <source>
        <dbReference type="SAM" id="Coils"/>
    </source>
</evidence>
<comment type="function">
    <text evidence="3">Binds specifically to cytosolic chaperonin (c-CPN) and transfers target proteins to it. Binds to nascent polypeptide chain and promotes folding in an environment in which there are many competing pathways for nonnative proteins.</text>
</comment>
<dbReference type="GO" id="GO:0051082">
    <property type="term" value="F:unfolded protein binding"/>
    <property type="evidence" value="ECO:0007669"/>
    <property type="project" value="InterPro"/>
</dbReference>
<evidence type="ECO:0000256" key="3">
    <source>
        <dbReference type="PIRNR" id="PIRNR016477"/>
    </source>
</evidence>
<name>A0AAF0AWF5_9SCHI</name>
<dbReference type="GO" id="GO:0006457">
    <property type="term" value="P:protein folding"/>
    <property type="evidence" value="ECO:0007669"/>
    <property type="project" value="UniProtKB-UniRule"/>
</dbReference>
<dbReference type="RefSeq" id="XP_056037147.1">
    <property type="nucleotide sequence ID" value="XM_056180880.1"/>
</dbReference>
<evidence type="ECO:0000313" key="5">
    <source>
        <dbReference type="EMBL" id="WBW72904.1"/>
    </source>
</evidence>
<accession>A0AAF0AWF5</accession>
<dbReference type="PIRSF" id="PIRSF016477">
    <property type="entry name" value="Prefoldin_subunit_4"/>
    <property type="match status" value="1"/>
</dbReference>
<evidence type="ECO:0000256" key="1">
    <source>
        <dbReference type="ARBA" id="ARBA00008045"/>
    </source>
</evidence>
<dbReference type="PANTHER" id="PTHR21100">
    <property type="entry name" value="PREFOLDIN SUBUNIT 4"/>
    <property type="match status" value="1"/>
</dbReference>
<dbReference type="AlphaFoldDB" id="A0AAF0AWF5"/>
<evidence type="ECO:0000313" key="6">
    <source>
        <dbReference type="Proteomes" id="UP001212411"/>
    </source>
</evidence>
<comment type="subunit">
    <text evidence="3">Heterohexamer of two PFD-alpha type and four PFD-beta type subunits.</text>
</comment>
<dbReference type="PANTHER" id="PTHR21100:SF9">
    <property type="entry name" value="PREFOLDIN SUBUNIT 4"/>
    <property type="match status" value="1"/>
</dbReference>
<protein>
    <recommendedName>
        <fullName evidence="3">Prefoldin subunit 4</fullName>
    </recommendedName>
</protein>
<dbReference type="GO" id="GO:0016272">
    <property type="term" value="C:prefoldin complex"/>
    <property type="evidence" value="ECO:0007669"/>
    <property type="project" value="UniProtKB-UniRule"/>
</dbReference>
<gene>
    <name evidence="5" type="primary">pfd4</name>
    <name evidence="5" type="ORF">SOMG_02087</name>
</gene>
<comment type="similarity">
    <text evidence="1 3">Belongs to the prefoldin subunit beta family.</text>
</comment>
<dbReference type="InterPro" id="IPR002777">
    <property type="entry name" value="PFD_beta-like"/>
</dbReference>
<dbReference type="GeneID" id="80875569"/>
<proteinExistence type="inferred from homology"/>
<evidence type="ECO:0000256" key="2">
    <source>
        <dbReference type="ARBA" id="ARBA00023186"/>
    </source>
</evidence>
<dbReference type="SUPFAM" id="SSF46579">
    <property type="entry name" value="Prefoldin"/>
    <property type="match status" value="1"/>
</dbReference>
<keyword evidence="2 3" id="KW-0143">Chaperone</keyword>
<keyword evidence="4" id="KW-0175">Coiled coil</keyword>
<dbReference type="KEGG" id="som:SOMG_02087"/>